<keyword evidence="12" id="KW-0131">Cell cycle</keyword>
<evidence type="ECO:0000256" key="17">
    <source>
        <dbReference type="SAM" id="Phobius"/>
    </source>
</evidence>
<dbReference type="PANTHER" id="PTHR22683">
    <property type="entry name" value="SPORULATION PROTEIN RELATED"/>
    <property type="match status" value="1"/>
</dbReference>
<evidence type="ECO:0000256" key="16">
    <source>
        <dbReference type="SAM" id="MobiDB-lite"/>
    </source>
</evidence>
<dbReference type="Gene3D" id="1.10.10.10">
    <property type="entry name" value="Winged helix-like DNA-binding domain superfamily/Winged helix DNA-binding domain"/>
    <property type="match status" value="1"/>
</dbReference>
<evidence type="ECO:0000256" key="9">
    <source>
        <dbReference type="ARBA" id="ARBA00022989"/>
    </source>
</evidence>
<dbReference type="GO" id="GO:0003677">
    <property type="term" value="F:DNA binding"/>
    <property type="evidence" value="ECO:0007669"/>
    <property type="project" value="UniProtKB-KW"/>
</dbReference>
<dbReference type="Proteomes" id="UP000019494">
    <property type="component" value="Unassembled WGS sequence"/>
</dbReference>
<evidence type="ECO:0000256" key="7">
    <source>
        <dbReference type="ARBA" id="ARBA00022829"/>
    </source>
</evidence>
<proteinExistence type="inferred from homology"/>
<feature type="compositionally biased region" description="Basic and acidic residues" evidence="16">
    <location>
        <begin position="301"/>
        <end position="312"/>
    </location>
</feature>
<dbReference type="InterPro" id="IPR027417">
    <property type="entry name" value="P-loop_NTPase"/>
</dbReference>
<keyword evidence="5 17" id="KW-0812">Transmembrane</keyword>
<evidence type="ECO:0000256" key="10">
    <source>
        <dbReference type="ARBA" id="ARBA00023125"/>
    </source>
</evidence>
<feature type="transmembrane region" description="Helical" evidence="17">
    <location>
        <begin position="124"/>
        <end position="149"/>
    </location>
</feature>
<dbReference type="Pfam" id="PF17854">
    <property type="entry name" value="FtsK_alpha"/>
    <property type="match status" value="1"/>
</dbReference>
<organism evidence="19 20">
    <name type="scientific">Intrasporangium chromatireducens Q5-1</name>
    <dbReference type="NCBI Taxonomy" id="584657"/>
    <lineage>
        <taxon>Bacteria</taxon>
        <taxon>Bacillati</taxon>
        <taxon>Actinomycetota</taxon>
        <taxon>Actinomycetes</taxon>
        <taxon>Micrococcales</taxon>
        <taxon>Intrasporangiaceae</taxon>
        <taxon>Intrasporangium</taxon>
    </lineage>
</organism>
<feature type="transmembrane region" description="Helical" evidence="17">
    <location>
        <begin position="94"/>
        <end position="112"/>
    </location>
</feature>
<evidence type="ECO:0000256" key="12">
    <source>
        <dbReference type="ARBA" id="ARBA00023306"/>
    </source>
</evidence>
<dbReference type="PROSITE" id="PS50901">
    <property type="entry name" value="FTSK"/>
    <property type="match status" value="1"/>
</dbReference>
<dbReference type="OrthoDB" id="9807790at2"/>
<evidence type="ECO:0000256" key="1">
    <source>
        <dbReference type="ARBA" id="ARBA00004651"/>
    </source>
</evidence>
<feature type="transmembrane region" description="Helical" evidence="17">
    <location>
        <begin position="213"/>
        <end position="239"/>
    </location>
</feature>
<comment type="similarity">
    <text evidence="2">Belongs to the FtsK/SpoIIIE/SftA family.</text>
</comment>
<evidence type="ECO:0000256" key="2">
    <source>
        <dbReference type="ARBA" id="ARBA00006474"/>
    </source>
</evidence>
<dbReference type="Gene3D" id="3.30.980.40">
    <property type="match status" value="1"/>
</dbReference>
<evidence type="ECO:0000256" key="13">
    <source>
        <dbReference type="ARBA" id="ARBA00024986"/>
    </source>
</evidence>
<comment type="function">
    <text evidence="13">Essential cell division protein that coordinates cell division and chromosome segregation. The N-terminus is involved in assembly of the cell-division machinery. The C-terminus functions as a DNA motor that moves dsDNA in an ATP-dependent manner towards the dif recombination site, which is located within the replication terminus region. Required for activation of the Xer recombinase, allowing activation of chromosome unlinking by recombination.</text>
</comment>
<dbReference type="AlphaFoldDB" id="W9GPG0"/>
<comment type="caution">
    <text evidence="19">The sequence shown here is derived from an EMBL/GenBank/DDBJ whole genome shotgun (WGS) entry which is preliminary data.</text>
</comment>
<evidence type="ECO:0000256" key="4">
    <source>
        <dbReference type="ARBA" id="ARBA00022618"/>
    </source>
</evidence>
<feature type="compositionally biased region" description="Low complexity" evidence="16">
    <location>
        <begin position="1"/>
        <end position="44"/>
    </location>
</feature>
<keyword evidence="20" id="KW-1185">Reference proteome</keyword>
<protein>
    <submittedName>
        <fullName evidence="19">Cell division protein FtsK</fullName>
    </submittedName>
</protein>
<feature type="region of interest" description="Disordered" evidence="16">
    <location>
        <begin position="254"/>
        <end position="356"/>
    </location>
</feature>
<keyword evidence="4 19" id="KW-0132">Cell division</keyword>
<dbReference type="PANTHER" id="PTHR22683:SF41">
    <property type="entry name" value="DNA TRANSLOCASE FTSK"/>
    <property type="match status" value="1"/>
</dbReference>
<dbReference type="InterPro" id="IPR018541">
    <property type="entry name" value="Ftsk_gamma"/>
</dbReference>
<dbReference type="GO" id="GO:0005524">
    <property type="term" value="F:ATP binding"/>
    <property type="evidence" value="ECO:0007669"/>
    <property type="project" value="UniProtKB-UniRule"/>
</dbReference>
<dbReference type="InterPro" id="IPR036388">
    <property type="entry name" value="WH-like_DNA-bd_sf"/>
</dbReference>
<evidence type="ECO:0000256" key="8">
    <source>
        <dbReference type="ARBA" id="ARBA00022840"/>
    </source>
</evidence>
<feature type="compositionally biased region" description="Acidic residues" evidence="16">
    <location>
        <begin position="932"/>
        <end position="941"/>
    </location>
</feature>
<evidence type="ECO:0000256" key="5">
    <source>
        <dbReference type="ARBA" id="ARBA00022692"/>
    </source>
</evidence>
<dbReference type="Gene3D" id="3.40.50.300">
    <property type="entry name" value="P-loop containing nucleotide triphosphate hydrolases"/>
    <property type="match status" value="1"/>
</dbReference>
<dbReference type="InterPro" id="IPR041027">
    <property type="entry name" value="FtsK_alpha"/>
</dbReference>
<name>W9GPG0_9MICO</name>
<dbReference type="Pfam" id="PF01580">
    <property type="entry name" value="FtsK_SpoIIIE"/>
    <property type="match status" value="1"/>
</dbReference>
<feature type="transmembrane region" description="Helical" evidence="17">
    <location>
        <begin position="161"/>
        <end position="179"/>
    </location>
</feature>
<dbReference type="Pfam" id="PF09397">
    <property type="entry name" value="FtsK_gamma"/>
    <property type="match status" value="1"/>
</dbReference>
<dbReference type="InterPro" id="IPR050206">
    <property type="entry name" value="FtsK/SpoIIIE/SftA"/>
</dbReference>
<dbReference type="GO" id="GO:0007059">
    <property type="term" value="P:chromosome segregation"/>
    <property type="evidence" value="ECO:0007669"/>
    <property type="project" value="UniProtKB-KW"/>
</dbReference>
<evidence type="ECO:0000313" key="20">
    <source>
        <dbReference type="Proteomes" id="UP000019494"/>
    </source>
</evidence>
<evidence type="ECO:0000256" key="14">
    <source>
        <dbReference type="ARBA" id="ARBA00025923"/>
    </source>
</evidence>
<keyword evidence="8 15" id="KW-0067">ATP-binding</keyword>
<dbReference type="Pfam" id="PF13491">
    <property type="entry name" value="FtsK_4TM"/>
    <property type="match status" value="1"/>
</dbReference>
<evidence type="ECO:0000256" key="15">
    <source>
        <dbReference type="PROSITE-ProRule" id="PRU00289"/>
    </source>
</evidence>
<dbReference type="SMART" id="SM00382">
    <property type="entry name" value="AAA"/>
    <property type="match status" value="1"/>
</dbReference>
<dbReference type="PATRIC" id="fig|584657.3.peg.1312"/>
<feature type="binding site" evidence="15">
    <location>
        <begin position="525"/>
        <end position="532"/>
    </location>
    <ligand>
        <name>ATP</name>
        <dbReference type="ChEBI" id="CHEBI:30616"/>
    </ligand>
</feature>
<keyword evidence="3" id="KW-1003">Cell membrane</keyword>
<keyword evidence="11 17" id="KW-0472">Membrane</keyword>
<evidence type="ECO:0000256" key="3">
    <source>
        <dbReference type="ARBA" id="ARBA00022475"/>
    </source>
</evidence>
<dbReference type="RefSeq" id="WP_034714822.1">
    <property type="nucleotide sequence ID" value="NZ_AWQS01000035.1"/>
</dbReference>
<keyword evidence="6 15" id="KW-0547">Nucleotide-binding</keyword>
<gene>
    <name evidence="19" type="ORF">N864_18280</name>
</gene>
<dbReference type="SUPFAM" id="SSF52540">
    <property type="entry name" value="P-loop containing nucleoside triphosphate hydrolases"/>
    <property type="match status" value="1"/>
</dbReference>
<dbReference type="GO" id="GO:0005886">
    <property type="term" value="C:plasma membrane"/>
    <property type="evidence" value="ECO:0007669"/>
    <property type="project" value="UniProtKB-SubCell"/>
</dbReference>
<sequence>MATRPSSSTRGSSATKSGAATRAASTRRPATRSTRPSSRSTSGKTQRKARGGGLPLPLRALRNTWMGVSHVAGGAVRRVGHSAMDLEPEHRRDGLGFALIALSVVVAAREWWGVPGPVGQVVHAIFAGTFGRVAYAVPLVLVALGLRLLRAPQDDAANARITWGTLALTFSACGLAHIADGIPNPPDGAEGMRAAGGIIGFLASSPLSAAVSVYGALVILALLGLFGLLVVTATPVNLIPTRLGQLRDLVLRRPHPDEVGTGDTQPTGRKRPKRKAIDLDDGREGDEAFRKAAQVDAEGSDASRLRPGEKRPTRPGVLAPKPADAASGLDATDPRTHGAPDTSKVGPKAELVAPPTSTMPARVEQLSLGGDITYRLPDQALLTPGAPHKTRSETNDRVVESLTNVFEQFDIDAAVTGFTRGPTVTRYEVELGSGTKVERVTALSKNIAYAVASADVRILSPIPGKSAIGIEIPNADRENVALGDVLRSQTARSNQHPMVMGVGKDVEGAYVIANLAKMPHLLVAGATGSGKSSFVNSMITSILMRATPEEVRLVLVDPKRVELTAYEGIPHLITPIITSPKKAAEALQWVVREMDQRYDDLAAFGFKHVDDFNKAVRTGKVKPLPGSERQLTPYPYLLVVVDELADLMMVAPRDVEESVVRITQLARAAGIHLVLATQRPSVDVVTGLIKANVPSRMAFATSSLADSRVVLDQPGAEKLIGQGDALFLPMGASKPMRVQGAWVNESEIHEVVKFVTDQLKPNYVENVTVAAPKKQIDDDIGDDLDVLLQAAELVVTTQFGSTSMLQRKLRVGFAKAGRLMDLLESRGIVGPSEGSKARDVLVRPDDLPTTLALLRGEDVPQPADVAEDLELDSPQPYDDSVVDREPVEEQLGGEASEPEQTRTAAIIAQRSARRDDDAAPAAWTPGDMTPVVDEDDEESEDAWQLTDRRDDRW</sequence>
<feature type="domain" description="FtsK" evidence="18">
    <location>
        <begin position="508"/>
        <end position="708"/>
    </location>
</feature>
<dbReference type="InterPro" id="IPR025199">
    <property type="entry name" value="FtsK_4TM"/>
</dbReference>
<evidence type="ECO:0000313" key="19">
    <source>
        <dbReference type="EMBL" id="EWT06713.1"/>
    </source>
</evidence>
<dbReference type="InterPro" id="IPR002543">
    <property type="entry name" value="FtsK_dom"/>
</dbReference>
<evidence type="ECO:0000259" key="18">
    <source>
        <dbReference type="PROSITE" id="PS50901"/>
    </source>
</evidence>
<comment type="subunit">
    <text evidence="14">Homohexamer. Forms a ring that surrounds DNA.</text>
</comment>
<dbReference type="GO" id="GO:0051301">
    <property type="term" value="P:cell division"/>
    <property type="evidence" value="ECO:0007669"/>
    <property type="project" value="UniProtKB-KW"/>
</dbReference>
<keyword evidence="7" id="KW-0159">Chromosome partition</keyword>
<dbReference type="SUPFAM" id="SSF46785">
    <property type="entry name" value="Winged helix' DNA-binding domain"/>
    <property type="match status" value="1"/>
</dbReference>
<reference evidence="20" key="1">
    <citation type="submission" date="2013-08" db="EMBL/GenBank/DDBJ databases">
        <title>Intrasporangium oryzae NRRL B-24470.</title>
        <authorList>
            <person name="Liu H."/>
            <person name="Wang G."/>
        </authorList>
    </citation>
    <scope>NUCLEOTIDE SEQUENCE [LARGE SCALE GENOMIC DNA]</scope>
    <source>
        <strain evidence="20">Q5-1</strain>
    </source>
</reference>
<keyword evidence="10" id="KW-0238">DNA-binding</keyword>
<dbReference type="InterPro" id="IPR003593">
    <property type="entry name" value="AAA+_ATPase"/>
</dbReference>
<feature type="region of interest" description="Disordered" evidence="16">
    <location>
        <begin position="1"/>
        <end position="57"/>
    </location>
</feature>
<dbReference type="InterPro" id="IPR036390">
    <property type="entry name" value="WH_DNA-bd_sf"/>
</dbReference>
<evidence type="ECO:0000256" key="6">
    <source>
        <dbReference type="ARBA" id="ARBA00022741"/>
    </source>
</evidence>
<evidence type="ECO:0000256" key="11">
    <source>
        <dbReference type="ARBA" id="ARBA00023136"/>
    </source>
</evidence>
<dbReference type="CDD" id="cd01127">
    <property type="entry name" value="TrwB_TraG_TraD_VirD4"/>
    <property type="match status" value="1"/>
</dbReference>
<dbReference type="SMART" id="SM00843">
    <property type="entry name" value="Ftsk_gamma"/>
    <property type="match status" value="1"/>
</dbReference>
<feature type="region of interest" description="Disordered" evidence="16">
    <location>
        <begin position="887"/>
        <end position="953"/>
    </location>
</feature>
<accession>W9GPG0</accession>
<dbReference type="EMBL" id="AWQS01000035">
    <property type="protein sequence ID" value="EWT06713.1"/>
    <property type="molecule type" value="Genomic_DNA"/>
</dbReference>
<keyword evidence="9 17" id="KW-1133">Transmembrane helix</keyword>
<feature type="compositionally biased region" description="Basic and acidic residues" evidence="16">
    <location>
        <begin position="275"/>
        <end position="290"/>
    </location>
</feature>
<comment type="subcellular location">
    <subcellularLocation>
        <location evidence="1">Cell membrane</location>
        <topology evidence="1">Multi-pass membrane protein</topology>
    </subcellularLocation>
</comment>